<dbReference type="KEGG" id="afri:E3E15_02940"/>
<evidence type="ECO:0000313" key="2">
    <source>
        <dbReference type="EMBL" id="QIV94369.1"/>
    </source>
</evidence>
<dbReference type="Pfam" id="PF00670">
    <property type="entry name" value="AdoHcyase_NAD"/>
    <property type="match status" value="1"/>
</dbReference>
<dbReference type="AlphaFoldDB" id="A0A6M3HT89"/>
<proteinExistence type="predicted"/>
<dbReference type="Gene3D" id="3.40.50.720">
    <property type="entry name" value="NAD(P)-binding Rossmann-like Domain"/>
    <property type="match status" value="1"/>
</dbReference>
<dbReference type="Proteomes" id="UP000503320">
    <property type="component" value="Chromosome"/>
</dbReference>
<keyword evidence="3" id="KW-1185">Reference proteome</keyword>
<feature type="domain" description="S-adenosyl-L-homocysteine hydrolase NAD binding" evidence="1">
    <location>
        <begin position="2"/>
        <end position="56"/>
    </location>
</feature>
<evidence type="ECO:0000259" key="1">
    <source>
        <dbReference type="Pfam" id="PF00670"/>
    </source>
</evidence>
<gene>
    <name evidence="2" type="ORF">E3E15_02940</name>
</gene>
<name>A0A6M3HT89_9GAMM</name>
<dbReference type="RefSeq" id="WP_172106532.1">
    <property type="nucleotide sequence ID" value="NZ_CP038017.1"/>
</dbReference>
<dbReference type="EMBL" id="CP038017">
    <property type="protein sequence ID" value="QIV94369.1"/>
    <property type="molecule type" value="Genomic_DNA"/>
</dbReference>
<organism evidence="2 3">
    <name type="scientific">Allofrancisella frigidaquae</name>
    <dbReference type="NCBI Taxonomy" id="1085644"/>
    <lineage>
        <taxon>Bacteria</taxon>
        <taxon>Pseudomonadati</taxon>
        <taxon>Pseudomonadota</taxon>
        <taxon>Gammaproteobacteria</taxon>
        <taxon>Thiotrichales</taxon>
        <taxon>Francisellaceae</taxon>
        <taxon>Allofrancisella</taxon>
    </lineage>
</organism>
<dbReference type="SUPFAM" id="SSF51735">
    <property type="entry name" value="NAD(P)-binding Rossmann-fold domains"/>
    <property type="match status" value="1"/>
</dbReference>
<accession>A0A6M3HT89</accession>
<protein>
    <recommendedName>
        <fullName evidence="1">S-adenosyl-L-homocysteine hydrolase NAD binding domain-containing protein</fullName>
    </recommendedName>
</protein>
<reference evidence="2 3" key="1">
    <citation type="submission" date="2019-03" db="EMBL/GenBank/DDBJ databases">
        <title>Complete Genome Sequence of Allofrancisella frigidaquae Strain SYSU 10HL1970 Isolated from Water-Cooling Systems in China.</title>
        <authorList>
            <person name="Ohrman C."/>
            <person name="Uneklint I."/>
            <person name="Sjodin A."/>
        </authorList>
    </citation>
    <scope>NUCLEOTIDE SEQUENCE [LARGE SCALE GENOMIC DNA]</scope>
    <source>
        <strain evidence="2 3">SYSU 10HL1970</strain>
    </source>
</reference>
<dbReference type="InterPro" id="IPR036291">
    <property type="entry name" value="NAD(P)-bd_dom_sf"/>
</dbReference>
<dbReference type="InterPro" id="IPR015878">
    <property type="entry name" value="Ado_hCys_hydrolase_NAD-bd"/>
</dbReference>
<evidence type="ECO:0000313" key="3">
    <source>
        <dbReference type="Proteomes" id="UP000503320"/>
    </source>
</evidence>
<sequence length="61" mass="6697">MYGSGEAFIRLVQQEIVTDLKDKKFVLFGYGKVGRGVAKYLTKAGAKISVVEITPNTLMES</sequence>